<dbReference type="InterPro" id="IPR011990">
    <property type="entry name" value="TPR-like_helical_dom_sf"/>
</dbReference>
<dbReference type="Pfam" id="PF07593">
    <property type="entry name" value="UnbV_ASPIC"/>
    <property type="match status" value="1"/>
</dbReference>
<gene>
    <name evidence="3" type="ORF">Mal4_52490</name>
</gene>
<name>A0A517ZEK0_9PLAN</name>
<dbReference type="InterPro" id="IPR027039">
    <property type="entry name" value="Crtac1"/>
</dbReference>
<dbReference type="Gene3D" id="2.130.10.130">
    <property type="entry name" value="Integrin alpha, N-terminal"/>
    <property type="match status" value="2"/>
</dbReference>
<dbReference type="Pfam" id="PF13517">
    <property type="entry name" value="FG-GAP_3"/>
    <property type="match status" value="2"/>
</dbReference>
<feature type="domain" description="ASPIC/UnbV" evidence="2">
    <location>
        <begin position="918"/>
        <end position="983"/>
    </location>
</feature>
<dbReference type="Pfam" id="PF13432">
    <property type="entry name" value="TPR_16"/>
    <property type="match status" value="2"/>
</dbReference>
<dbReference type="SUPFAM" id="SSF69318">
    <property type="entry name" value="Integrin alpha N-terminal domain"/>
    <property type="match status" value="1"/>
</dbReference>
<proteinExistence type="predicted"/>
<dbReference type="PANTHER" id="PTHR16026:SF0">
    <property type="entry name" value="CARTILAGE ACIDIC PROTEIN 1"/>
    <property type="match status" value="1"/>
</dbReference>
<dbReference type="OrthoDB" id="5287961at2"/>
<dbReference type="RefSeq" id="WP_145372130.1">
    <property type="nucleotide sequence ID" value="NZ_CP036275.1"/>
</dbReference>
<keyword evidence="4" id="KW-1185">Reference proteome</keyword>
<evidence type="ECO:0000259" key="2">
    <source>
        <dbReference type="Pfam" id="PF07593"/>
    </source>
</evidence>
<keyword evidence="1" id="KW-0732">Signal</keyword>
<dbReference type="InterPro" id="IPR013517">
    <property type="entry name" value="FG-GAP"/>
</dbReference>
<dbReference type="InterPro" id="IPR011519">
    <property type="entry name" value="UnbV_ASPIC"/>
</dbReference>
<protein>
    <submittedName>
        <fullName evidence="3">Tetratricopeptide repeat protein</fullName>
    </submittedName>
</protein>
<organism evidence="3 4">
    <name type="scientific">Maioricimonas rarisocia</name>
    <dbReference type="NCBI Taxonomy" id="2528026"/>
    <lineage>
        <taxon>Bacteria</taxon>
        <taxon>Pseudomonadati</taxon>
        <taxon>Planctomycetota</taxon>
        <taxon>Planctomycetia</taxon>
        <taxon>Planctomycetales</taxon>
        <taxon>Planctomycetaceae</taxon>
        <taxon>Maioricimonas</taxon>
    </lineage>
</organism>
<evidence type="ECO:0000313" key="3">
    <source>
        <dbReference type="EMBL" id="QDU40886.1"/>
    </source>
</evidence>
<dbReference type="Gene3D" id="1.25.40.10">
    <property type="entry name" value="Tetratricopeptide repeat domain"/>
    <property type="match status" value="1"/>
</dbReference>
<dbReference type="KEGG" id="mri:Mal4_52490"/>
<dbReference type="PROSITE" id="PS51257">
    <property type="entry name" value="PROKAR_LIPOPROTEIN"/>
    <property type="match status" value="1"/>
</dbReference>
<dbReference type="PANTHER" id="PTHR16026">
    <property type="entry name" value="CARTILAGE ACIDIC PROTEIN 1"/>
    <property type="match status" value="1"/>
</dbReference>
<evidence type="ECO:0000256" key="1">
    <source>
        <dbReference type="ARBA" id="ARBA00022729"/>
    </source>
</evidence>
<dbReference type="SUPFAM" id="SSF48452">
    <property type="entry name" value="TPR-like"/>
    <property type="match status" value="2"/>
</dbReference>
<dbReference type="EMBL" id="CP036275">
    <property type="protein sequence ID" value="QDU40886.1"/>
    <property type="molecule type" value="Genomic_DNA"/>
</dbReference>
<accession>A0A517ZEK0</accession>
<sequence>MRNGLLFLLALLVCGCSESPPAPSPLATAHAALARGELLEARKAAVTIAKGEPDWPAAQMLLGDISMRLGDSDQAREYFEKVPRDDTPLAIAAAGAVGSLQQQAGQLHEAIGSFRYVVEHQPANSAARKELANLHSVTGQRALADQHLFELARSGSLDFRHMVQLTDFERRHPGDLEYLQDCAAAFPDDPAINLGLAIEDVGQADLESARQRLEMVVERDPQIARAQGLLGELLLEEGDAALQQWHRELPESVHDAPEVWYTRGVWARSRGRDDIAARCFWEAARQVPHSHRMMNQLGQVAMSVDPARGRVISLRAREIYELRQNLSDALNSRGGDQASMRAVIETLMQHGREWEAWHWAGFASGIYDGSLWVEEVLRQLAEYPDTTAPRIVEDKNLLLENDLSSLPGIDLLIDAEVPKSPGEAGGRIPVRFTDQAGELRIDFVYHQGRVEGIDGVRMQESTGGGVGVIDFDNDGLPDLFLTQGEDWNAESDRPAPSPAFFDRLFRNRGDRFGDVTALARIPEEGGFGQGVAAGDFNNDGFVDLYVANIGVNQLLINEGDGTFTDVTAELGLTSAEWTASCLIADLNNDGHPDLFDVNYVEGEQLFRMICDENQCSPEAYTSSVDELHLSTGNGGLQTISLEEEERGGGAGLAVVAFRLDVAPPDADEAGQEVARQEPAEGPVHAESDLLVGAHPNRLSLFVANDHEPNFFLTNAPSDAPGNIELTEQSFLSGLAVNSDGKPTACMGVASGDANGDGRLDLFVSNYRGEANNLYLQNAAGYFSDDIAGSGLLAAGLPFVGWGTQFLDADNDGDLDLMVTNGHVGDFQKEGGAYYMPTQFFGNLGGGRFQQHPPEQVGAYFSKKQLGRSLATLDWNRDGRVDVAISAIGSPAALLTNETEQTGRFLALRLHAVSTARDAIGAVVTVTTSRGTTRQQLTGGDGYLVTNERVLRFGLGETETIDQIDIEWPGGTVQTIEDVPADVLLEVVEGSPHTTVWRGMTASRLEAVEK</sequence>
<evidence type="ECO:0000313" key="4">
    <source>
        <dbReference type="Proteomes" id="UP000320496"/>
    </source>
</evidence>
<dbReference type="Proteomes" id="UP000320496">
    <property type="component" value="Chromosome"/>
</dbReference>
<dbReference type="AlphaFoldDB" id="A0A517ZEK0"/>
<dbReference type="InterPro" id="IPR028994">
    <property type="entry name" value="Integrin_alpha_N"/>
</dbReference>
<reference evidence="3 4" key="1">
    <citation type="submission" date="2019-02" db="EMBL/GenBank/DDBJ databases">
        <title>Deep-cultivation of Planctomycetes and their phenomic and genomic characterization uncovers novel biology.</title>
        <authorList>
            <person name="Wiegand S."/>
            <person name="Jogler M."/>
            <person name="Boedeker C."/>
            <person name="Pinto D."/>
            <person name="Vollmers J."/>
            <person name="Rivas-Marin E."/>
            <person name="Kohn T."/>
            <person name="Peeters S.H."/>
            <person name="Heuer A."/>
            <person name="Rast P."/>
            <person name="Oberbeckmann S."/>
            <person name="Bunk B."/>
            <person name="Jeske O."/>
            <person name="Meyerdierks A."/>
            <person name="Storesund J.E."/>
            <person name="Kallscheuer N."/>
            <person name="Luecker S."/>
            <person name="Lage O.M."/>
            <person name="Pohl T."/>
            <person name="Merkel B.J."/>
            <person name="Hornburger P."/>
            <person name="Mueller R.-W."/>
            <person name="Bruemmer F."/>
            <person name="Labrenz M."/>
            <person name="Spormann A.M."/>
            <person name="Op den Camp H."/>
            <person name="Overmann J."/>
            <person name="Amann R."/>
            <person name="Jetten M.S.M."/>
            <person name="Mascher T."/>
            <person name="Medema M.H."/>
            <person name="Devos D.P."/>
            <person name="Kaster A.-K."/>
            <person name="Ovreas L."/>
            <person name="Rohde M."/>
            <person name="Galperin M.Y."/>
            <person name="Jogler C."/>
        </authorList>
    </citation>
    <scope>NUCLEOTIDE SEQUENCE [LARGE SCALE GENOMIC DNA]</scope>
    <source>
        <strain evidence="3 4">Mal4</strain>
    </source>
</reference>